<sequence length="546" mass="58656">MTDASERVPAMRLTITDAGRAALLSAKRDGFRETRIVGVGLSMKAFDATPDLKKLPYQSGEMLRSIAGMQVGEHQIHLTVKDEREGATFPMYGFGLYLSDGVLLGVCSNTQKQGPIMVKTKSSVLMLSIDVFLNANTEGRFVLGDVSFAVPPATTIVQGVLRLATQEAVEMGAEPDTAVTPKTAAQTFAKLTGAVFRGPVTTPEIRADRLASFPSGLEVGPGPSLYHVKPTSDLNGNPHLSIYGQSHGPSGALPLPMSINRWGGQLTVGNVPLGGTMQLKVAGTASAAHPPPTDSSELLATTQWVRALVSDCAVGQIVQEPRSTPRANHLVVNGALLSRERYPQLWRYAQSSGLLVSEEQWLAGRHGCFSTGNNSTMFRIPDVRGEFIRCADAGRGLDAGREFGTWQDSQNRRHSHTATSDAAGHHGHEAWTDAQGWHAHDGSTSEAEDHQHISPFGESTDYPWGKYGDRNQHGSNGGKDNDNSWPLTSPAGRHRHSFGTNGAGTHAHAVGISVVGDHLHIIRVAEEGAVEARPRNIAWLTTIRYQ</sequence>
<dbReference type="AlphaFoldDB" id="A0A5E4XFE4"/>
<feature type="compositionally biased region" description="Basic and acidic residues" evidence="1">
    <location>
        <begin position="438"/>
        <end position="452"/>
    </location>
</feature>
<protein>
    <recommendedName>
        <fullName evidence="4">Phage tail protein</fullName>
    </recommendedName>
</protein>
<organism evidence="2 3">
    <name type="scientific">Pandoraea fibrosis</name>
    <dbReference type="NCBI Taxonomy" id="1891094"/>
    <lineage>
        <taxon>Bacteria</taxon>
        <taxon>Pseudomonadati</taxon>
        <taxon>Pseudomonadota</taxon>
        <taxon>Betaproteobacteria</taxon>
        <taxon>Burkholderiales</taxon>
        <taxon>Burkholderiaceae</taxon>
        <taxon>Pandoraea</taxon>
    </lineage>
</organism>
<accession>A0A5E4XFE4</accession>
<evidence type="ECO:0000256" key="1">
    <source>
        <dbReference type="SAM" id="MobiDB-lite"/>
    </source>
</evidence>
<dbReference type="EMBL" id="CABPRW010000009">
    <property type="protein sequence ID" value="VVE35104.1"/>
    <property type="molecule type" value="Genomic_DNA"/>
</dbReference>
<dbReference type="RefSeq" id="WP_150600507.1">
    <property type="nucleotide sequence ID" value="NZ_CABPRW010000009.1"/>
</dbReference>
<feature type="region of interest" description="Disordered" evidence="1">
    <location>
        <begin position="402"/>
        <end position="504"/>
    </location>
</feature>
<evidence type="ECO:0008006" key="4">
    <source>
        <dbReference type="Google" id="ProtNLM"/>
    </source>
</evidence>
<gene>
    <name evidence="2" type="ORF">PFI31113_03819</name>
</gene>
<reference evidence="2 3" key="1">
    <citation type="submission" date="2019-08" db="EMBL/GenBank/DDBJ databases">
        <authorList>
            <person name="Peeters C."/>
        </authorList>
    </citation>
    <scope>NUCLEOTIDE SEQUENCE [LARGE SCALE GENOMIC DNA]</scope>
    <source>
        <strain evidence="2 3">LMG 31113</strain>
    </source>
</reference>
<proteinExistence type="predicted"/>
<name>A0A5E4XFE4_9BURK</name>
<evidence type="ECO:0000313" key="2">
    <source>
        <dbReference type="EMBL" id="VVE35104.1"/>
    </source>
</evidence>
<dbReference type="SUPFAM" id="SSF88874">
    <property type="entry name" value="Receptor-binding domain of short tail fibre protein gp12"/>
    <property type="match status" value="1"/>
</dbReference>
<dbReference type="InterPro" id="IPR037053">
    <property type="entry name" value="Phage_tail_collar_dom_sf"/>
</dbReference>
<dbReference type="Gene3D" id="3.90.1340.10">
    <property type="entry name" value="Phage tail collar domain"/>
    <property type="match status" value="1"/>
</dbReference>
<dbReference type="Proteomes" id="UP000382577">
    <property type="component" value="Unassembled WGS sequence"/>
</dbReference>
<dbReference type="OrthoDB" id="8613813at2"/>
<evidence type="ECO:0000313" key="3">
    <source>
        <dbReference type="Proteomes" id="UP000382577"/>
    </source>
</evidence>